<evidence type="ECO:0000259" key="1">
    <source>
        <dbReference type="SMART" id="SM01126"/>
    </source>
</evidence>
<dbReference type="InterPro" id="IPR053164">
    <property type="entry name" value="IS1016-like_transposase"/>
</dbReference>
<dbReference type="PANTHER" id="PTHR47163">
    <property type="entry name" value="DDE_TNP_IS1595 DOMAIN-CONTAINING PROTEIN"/>
    <property type="match status" value="1"/>
</dbReference>
<dbReference type="InterPro" id="IPR024442">
    <property type="entry name" value="Transposase_Zn_ribbon"/>
</dbReference>
<evidence type="ECO:0000313" key="2">
    <source>
        <dbReference type="EMBL" id="VGO13222.1"/>
    </source>
</evidence>
<evidence type="ECO:0000313" key="3">
    <source>
        <dbReference type="EMBL" id="VGO16631.1"/>
    </source>
</evidence>
<dbReference type="EMBL" id="CAAHFG010000003">
    <property type="protein sequence ID" value="VGO16631.1"/>
    <property type="molecule type" value="Genomic_DNA"/>
</dbReference>
<accession>A0A6C2UAU2</accession>
<dbReference type="EMBL" id="CAAHFG010000001">
    <property type="protein sequence ID" value="VGO13222.1"/>
    <property type="molecule type" value="Genomic_DNA"/>
</dbReference>
<dbReference type="Pfam" id="PF12762">
    <property type="entry name" value="DDE_Tnp_IS1595"/>
    <property type="match status" value="1"/>
</dbReference>
<keyword evidence="4" id="KW-1185">Reference proteome</keyword>
<dbReference type="Proteomes" id="UP000366872">
    <property type="component" value="Unassembled WGS sequence"/>
</dbReference>
<reference evidence="3 4" key="1">
    <citation type="submission" date="2019-04" db="EMBL/GenBank/DDBJ databases">
        <authorList>
            <person name="Van Vliet M D."/>
        </authorList>
    </citation>
    <scope>NUCLEOTIDE SEQUENCE [LARGE SCALE GENOMIC DNA]</scope>
    <source>
        <strain evidence="3 4">F1</strain>
    </source>
</reference>
<proteinExistence type="predicted"/>
<sequence>METYPKNLEELEVNFSTEEACRKFLFELRWPDGFRCPVCGGSDVWVLTNGLFKCRNCSRKTSVIACTVFEGTRKPLVTWFRMIWWVAGQKNGASALGLKRILGLGSYETAWTWLHKLRRAMVRPGQDRLTGTVQVDETFIGGVKPGKRGRGAEGKALVLIIAQEKGKATGRIRLRRIADASSDSLEAAIKETVEPGTLIKTDGWAGYNGVKGLGYEHKVIRKTADVGDNLLPLCHREASLIKRWLGGTHQGAVSHEHLGYYLDEYTFRFNRRKSRSRGLLFFRLLQNAVVVGHTGYNEIALSVRGRKPKHKM</sequence>
<dbReference type="InterPro" id="IPR024445">
    <property type="entry name" value="Tnp_ISXO2-like"/>
</dbReference>
<dbReference type="Pfam" id="PF12760">
    <property type="entry name" value="Zn_ribbon_IS1595"/>
    <property type="match status" value="1"/>
</dbReference>
<dbReference type="PANTHER" id="PTHR47163:SF2">
    <property type="entry name" value="SI:DKEY-17M8.2"/>
    <property type="match status" value="1"/>
</dbReference>
<dbReference type="AlphaFoldDB" id="A0A6C2UAU2"/>
<organism evidence="3 4">
    <name type="scientific">Pontiella desulfatans</name>
    <dbReference type="NCBI Taxonomy" id="2750659"/>
    <lineage>
        <taxon>Bacteria</taxon>
        <taxon>Pseudomonadati</taxon>
        <taxon>Kiritimatiellota</taxon>
        <taxon>Kiritimatiellia</taxon>
        <taxon>Kiritimatiellales</taxon>
        <taxon>Pontiellaceae</taxon>
        <taxon>Pontiella</taxon>
    </lineage>
</organism>
<name>A0A6C2UAU2_PONDE</name>
<dbReference type="RefSeq" id="WP_136078811.1">
    <property type="nucleotide sequence ID" value="NZ_CAAHFG010000001.1"/>
</dbReference>
<evidence type="ECO:0000313" key="4">
    <source>
        <dbReference type="Proteomes" id="UP000366872"/>
    </source>
</evidence>
<protein>
    <recommendedName>
        <fullName evidence="1">ISXO2-like transposase domain-containing protein</fullName>
    </recommendedName>
</protein>
<gene>
    <name evidence="2" type="ORF">PDESU_01776</name>
    <name evidence="3" type="ORF">PDESU_05222</name>
</gene>
<feature type="domain" description="ISXO2-like transposase" evidence="1">
    <location>
        <begin position="128"/>
        <end position="270"/>
    </location>
</feature>
<dbReference type="NCBIfam" id="NF033547">
    <property type="entry name" value="transpos_IS1595"/>
    <property type="match status" value="1"/>
</dbReference>
<dbReference type="SMART" id="SM01126">
    <property type="entry name" value="DDE_Tnp_IS1595"/>
    <property type="match status" value="1"/>
</dbReference>